<dbReference type="Pfam" id="PF13439">
    <property type="entry name" value="Glyco_transf_4"/>
    <property type="match status" value="1"/>
</dbReference>
<dbReference type="Gene3D" id="3.40.50.2000">
    <property type="entry name" value="Glycogen Phosphorylase B"/>
    <property type="match status" value="2"/>
</dbReference>
<reference evidence="4" key="1">
    <citation type="submission" date="2019-02" db="EMBL/GenBank/DDBJ databases">
        <title>Draft genome sequence of Muricauda sp. 176CP4-71.</title>
        <authorList>
            <person name="Park J.-S."/>
        </authorList>
    </citation>
    <scope>NUCLEOTIDE SEQUENCE [LARGE SCALE GENOMIC DNA]</scope>
    <source>
        <strain evidence="4">176GS2-150</strain>
    </source>
</reference>
<evidence type="ECO:0000259" key="2">
    <source>
        <dbReference type="Pfam" id="PF13439"/>
    </source>
</evidence>
<evidence type="ECO:0000259" key="1">
    <source>
        <dbReference type="Pfam" id="PF00534"/>
    </source>
</evidence>
<sequence length="377" mass="40944">MHIMHLIDSGGLYGAEQMLLGLVRRCNQLGIKATIVSVGDVGVAEKPLETAAKAAGLPLICLRMKNGLNFSGAKKIVQLAKSHGADLLHSHGYKFNILLGLLPRRWRLPCLTTVHGYVHSPLGSRMWCYEWLDRKMLPRLEQVVFVSEQTLQHPRVRGLKLANANVIANGLAQPTQRPADMTPLANPEIAKFVADSEFLILAVGRLSREKGFDTLLAAFAQLHSNHPHARLLIVGDGGQRAVLESQVAALQLADAVLMPGFSEQVASILTQAQLFVMPSLTEGLPMALLEAMAAEIPVIASAVGGIPQVLNDGECGELVPATDVCALQARMEKLMGDPARCNELTARAKQRQLSLFSVVAMADSYLTLYQNMLKRED</sequence>
<dbReference type="EMBL" id="SHLY01000002">
    <property type="protein sequence ID" value="TAA46784.1"/>
    <property type="molecule type" value="Genomic_DNA"/>
</dbReference>
<gene>
    <name evidence="3" type="ORF">EXY25_05895</name>
</gene>
<dbReference type="SUPFAM" id="SSF53756">
    <property type="entry name" value="UDP-Glycosyltransferase/glycogen phosphorylase"/>
    <property type="match status" value="1"/>
</dbReference>
<dbReference type="Proteomes" id="UP000292544">
    <property type="component" value="Unassembled WGS sequence"/>
</dbReference>
<feature type="domain" description="Glycosyltransferase subfamily 4-like N-terminal" evidence="2">
    <location>
        <begin position="14"/>
        <end position="170"/>
    </location>
</feature>
<evidence type="ECO:0000313" key="3">
    <source>
        <dbReference type="EMBL" id="TAA46784.1"/>
    </source>
</evidence>
<dbReference type="InterPro" id="IPR028098">
    <property type="entry name" value="Glyco_trans_4-like_N"/>
</dbReference>
<proteinExistence type="predicted"/>
<dbReference type="RefSeq" id="WP_130566089.1">
    <property type="nucleotide sequence ID" value="NZ_SHLY01000002.1"/>
</dbReference>
<dbReference type="PANTHER" id="PTHR12526">
    <property type="entry name" value="GLYCOSYLTRANSFERASE"/>
    <property type="match status" value="1"/>
</dbReference>
<accession>A0ABY1WPY4</accession>
<dbReference type="Pfam" id="PF00534">
    <property type="entry name" value="Glycos_transf_1"/>
    <property type="match status" value="1"/>
</dbReference>
<organism evidence="3 4">
    <name type="scientific">Corallincola spongiicola</name>
    <dbReference type="NCBI Taxonomy" id="2520508"/>
    <lineage>
        <taxon>Bacteria</taxon>
        <taxon>Pseudomonadati</taxon>
        <taxon>Pseudomonadota</taxon>
        <taxon>Gammaproteobacteria</taxon>
        <taxon>Alteromonadales</taxon>
        <taxon>Psychromonadaceae</taxon>
        <taxon>Corallincola</taxon>
    </lineage>
</organism>
<feature type="domain" description="Glycosyl transferase family 1" evidence="1">
    <location>
        <begin position="195"/>
        <end position="351"/>
    </location>
</feature>
<protein>
    <submittedName>
        <fullName evidence="3">Glycosyltransferase</fullName>
    </submittedName>
</protein>
<keyword evidence="4" id="KW-1185">Reference proteome</keyword>
<name>A0ABY1WPY4_9GAMM</name>
<comment type="caution">
    <text evidence="3">The sequence shown here is derived from an EMBL/GenBank/DDBJ whole genome shotgun (WGS) entry which is preliminary data.</text>
</comment>
<dbReference type="InterPro" id="IPR001296">
    <property type="entry name" value="Glyco_trans_1"/>
</dbReference>
<dbReference type="PANTHER" id="PTHR12526:SF637">
    <property type="entry name" value="GLYCOSYLTRANSFERASE EPSF-RELATED"/>
    <property type="match status" value="1"/>
</dbReference>
<evidence type="ECO:0000313" key="4">
    <source>
        <dbReference type="Proteomes" id="UP000292544"/>
    </source>
</evidence>